<dbReference type="GO" id="GO:0016747">
    <property type="term" value="F:acyltransferase activity, transferring groups other than amino-acyl groups"/>
    <property type="evidence" value="ECO:0007669"/>
    <property type="project" value="TreeGrafter"/>
</dbReference>
<dbReference type="PANTHER" id="PTHR31642:SF221">
    <property type="entry name" value="O-ACYLTRANSFERASE WSD1 C-TERMINAL DOMAIN-CONTAINING PROTEIN"/>
    <property type="match status" value="1"/>
</dbReference>
<dbReference type="Gene3D" id="3.30.559.10">
    <property type="entry name" value="Chloramphenicol acetyltransferase-like domain"/>
    <property type="match status" value="2"/>
</dbReference>
<dbReference type="InterPro" id="IPR050317">
    <property type="entry name" value="Plant_Fungal_Acyltransferase"/>
</dbReference>
<evidence type="ECO:0000256" key="1">
    <source>
        <dbReference type="ARBA" id="ARBA00009861"/>
    </source>
</evidence>
<keyword evidence="2" id="KW-0808">Transferase</keyword>
<feature type="compositionally biased region" description="Polar residues" evidence="4">
    <location>
        <begin position="1"/>
        <end position="11"/>
    </location>
</feature>
<gene>
    <name evidence="5" type="ORF">RHSIM_Rhsim02G0205400</name>
</gene>
<comment type="caution">
    <text evidence="5">The sequence shown here is derived from an EMBL/GenBank/DDBJ whole genome shotgun (WGS) entry which is preliminary data.</text>
</comment>
<comment type="similarity">
    <text evidence="1">Belongs to the plant acyltransferase family.</text>
</comment>
<proteinExistence type="inferred from homology"/>
<dbReference type="EMBL" id="WJXA01000002">
    <property type="protein sequence ID" value="KAF7151039.1"/>
    <property type="molecule type" value="Genomic_DNA"/>
</dbReference>
<evidence type="ECO:0000313" key="5">
    <source>
        <dbReference type="EMBL" id="KAF7151039.1"/>
    </source>
</evidence>
<dbReference type="AlphaFoldDB" id="A0A834HBU3"/>
<dbReference type="PANTHER" id="PTHR31642">
    <property type="entry name" value="TRICHOTHECENE 3-O-ACETYLTRANSFERASE"/>
    <property type="match status" value="1"/>
</dbReference>
<dbReference type="OrthoDB" id="671439at2759"/>
<feature type="region of interest" description="Disordered" evidence="4">
    <location>
        <begin position="1"/>
        <end position="24"/>
    </location>
</feature>
<sequence length="436" mass="48553">MGISNHDNLSEITVERGEPTLVPPAEDTNNKGAFYFLSNIDIKFQAKVRTVYCFKPSDHNRGGGDEEVLVGMIKNALSKVLVHYYPVAGRLAMDSEGRPVVDCTGEGAVFVEAKADCSIEKIGNDTVAMEKLVYDTPDAKHILEVPPLAAQVTKFKNGGFILGICVNHFVFDGATAMDFINHWGEIARGFPLKVSPFLDRSILRARNPPQIEFPHTEFSEIEDISNTNDLYTEEMVYESFSFDLDKLEKLKTAATKDGLLVKCSTFEALSAFIWRSRTQALKLRHDQKIKLLLVVDGRSKFDPPLPEHYFGNGVALTSSHSTAGELTEKPLSFAVQLVREAIQRVTDRYMKSAIDYLQVNGGDLSMNATLIISSWTRLSFETTDFGWGQPYLAGRTSLPGKELALFLSHPTDKKSINVLISFPTSSMKIFQKLMHI</sequence>
<evidence type="ECO:0000256" key="2">
    <source>
        <dbReference type="ARBA" id="ARBA00022679"/>
    </source>
</evidence>
<evidence type="ECO:0000256" key="3">
    <source>
        <dbReference type="ARBA" id="ARBA00023315"/>
    </source>
</evidence>
<evidence type="ECO:0000313" key="6">
    <source>
        <dbReference type="Proteomes" id="UP000626092"/>
    </source>
</evidence>
<evidence type="ECO:0000256" key="4">
    <source>
        <dbReference type="SAM" id="MobiDB-lite"/>
    </source>
</evidence>
<keyword evidence="3" id="KW-0012">Acyltransferase</keyword>
<dbReference type="FunFam" id="3.30.559.10:FF:000008">
    <property type="entry name" value="Tryptamine hydroxycinnamoyl transferase"/>
    <property type="match status" value="1"/>
</dbReference>
<dbReference type="InterPro" id="IPR023213">
    <property type="entry name" value="CAT-like_dom_sf"/>
</dbReference>
<evidence type="ECO:0008006" key="7">
    <source>
        <dbReference type="Google" id="ProtNLM"/>
    </source>
</evidence>
<dbReference type="Pfam" id="PF02458">
    <property type="entry name" value="Transferase"/>
    <property type="match status" value="1"/>
</dbReference>
<name>A0A834HBU3_RHOSS</name>
<organism evidence="5 6">
    <name type="scientific">Rhododendron simsii</name>
    <name type="common">Sims's rhododendron</name>
    <dbReference type="NCBI Taxonomy" id="118357"/>
    <lineage>
        <taxon>Eukaryota</taxon>
        <taxon>Viridiplantae</taxon>
        <taxon>Streptophyta</taxon>
        <taxon>Embryophyta</taxon>
        <taxon>Tracheophyta</taxon>
        <taxon>Spermatophyta</taxon>
        <taxon>Magnoliopsida</taxon>
        <taxon>eudicotyledons</taxon>
        <taxon>Gunneridae</taxon>
        <taxon>Pentapetalae</taxon>
        <taxon>asterids</taxon>
        <taxon>Ericales</taxon>
        <taxon>Ericaceae</taxon>
        <taxon>Ericoideae</taxon>
        <taxon>Rhodoreae</taxon>
        <taxon>Rhododendron</taxon>
    </lineage>
</organism>
<reference evidence="5" key="1">
    <citation type="submission" date="2019-11" db="EMBL/GenBank/DDBJ databases">
        <authorList>
            <person name="Liu Y."/>
            <person name="Hou J."/>
            <person name="Li T.-Q."/>
            <person name="Guan C.-H."/>
            <person name="Wu X."/>
            <person name="Wu H.-Z."/>
            <person name="Ling F."/>
            <person name="Zhang R."/>
            <person name="Shi X.-G."/>
            <person name="Ren J.-P."/>
            <person name="Chen E.-F."/>
            <person name="Sun J.-M."/>
        </authorList>
    </citation>
    <scope>NUCLEOTIDE SEQUENCE</scope>
    <source>
        <strain evidence="5">Adult_tree_wgs_1</strain>
        <tissue evidence="5">Leaves</tissue>
    </source>
</reference>
<keyword evidence="6" id="KW-1185">Reference proteome</keyword>
<dbReference type="Proteomes" id="UP000626092">
    <property type="component" value="Unassembled WGS sequence"/>
</dbReference>
<protein>
    <recommendedName>
        <fullName evidence="7">Omega-hydroxypalmitate O-feruloyl transferase</fullName>
    </recommendedName>
</protein>
<accession>A0A834HBU3</accession>